<dbReference type="AlphaFoldDB" id="A0A1I4HT39"/>
<sequence>MPRVISDFRIARLPVGRGKLGMCPMPGIGGDYAADFRAILRWQPALVVSLTGPAEMAALDHDLGTDLSHAPPDWTGLPMPFSGVPDAPTTTRWIGLESRITSQLAAGRRVLFHGNGDCGRAGMAVLRLMVLHGEPPKNALARLRAVQPGAVEAHAQQIWATR</sequence>
<name>A0A1I4HT39_9RHOB</name>
<dbReference type="InterPro" id="IPR029021">
    <property type="entry name" value="Prot-tyrosine_phosphatase-like"/>
</dbReference>
<dbReference type="InterPro" id="IPR000387">
    <property type="entry name" value="Tyr_Pase_dom"/>
</dbReference>
<dbReference type="SUPFAM" id="SSF52799">
    <property type="entry name" value="(Phosphotyrosine protein) phosphatases II"/>
    <property type="match status" value="1"/>
</dbReference>
<dbReference type="PROSITE" id="PS50056">
    <property type="entry name" value="TYR_PHOSPHATASE_2"/>
    <property type="match status" value="1"/>
</dbReference>
<keyword evidence="3" id="KW-1185">Reference proteome</keyword>
<evidence type="ECO:0000313" key="2">
    <source>
        <dbReference type="EMBL" id="SFL44957.1"/>
    </source>
</evidence>
<evidence type="ECO:0000313" key="3">
    <source>
        <dbReference type="Proteomes" id="UP000199550"/>
    </source>
</evidence>
<reference evidence="2 3" key="1">
    <citation type="submission" date="2016-10" db="EMBL/GenBank/DDBJ databases">
        <authorList>
            <person name="de Groot N.N."/>
        </authorList>
    </citation>
    <scope>NUCLEOTIDE SEQUENCE [LARGE SCALE GENOMIC DNA]</scope>
    <source>
        <strain evidence="2 3">DSM 16199</strain>
    </source>
</reference>
<feature type="domain" description="Tyrosine specific protein phosphatases" evidence="1">
    <location>
        <begin position="91"/>
        <end position="158"/>
    </location>
</feature>
<protein>
    <recommendedName>
        <fullName evidence="1">Tyrosine specific protein phosphatases domain-containing protein</fullName>
    </recommendedName>
</protein>
<dbReference type="Gene3D" id="3.90.190.10">
    <property type="entry name" value="Protein tyrosine phosphatase superfamily"/>
    <property type="match status" value="1"/>
</dbReference>
<dbReference type="Proteomes" id="UP000199550">
    <property type="component" value="Unassembled WGS sequence"/>
</dbReference>
<organism evidence="2 3">
    <name type="scientific">Loktanella salsilacus</name>
    <dbReference type="NCBI Taxonomy" id="195913"/>
    <lineage>
        <taxon>Bacteria</taxon>
        <taxon>Pseudomonadati</taxon>
        <taxon>Pseudomonadota</taxon>
        <taxon>Alphaproteobacteria</taxon>
        <taxon>Rhodobacterales</taxon>
        <taxon>Roseobacteraceae</taxon>
        <taxon>Loktanella</taxon>
    </lineage>
</organism>
<proteinExistence type="predicted"/>
<dbReference type="EMBL" id="FOTF01000019">
    <property type="protein sequence ID" value="SFL44957.1"/>
    <property type="molecule type" value="Genomic_DNA"/>
</dbReference>
<dbReference type="STRING" id="195913.SAMN04488004_11964"/>
<gene>
    <name evidence="2" type="ORF">SAMN04488004_11964</name>
</gene>
<accession>A0A1I4HT39</accession>
<evidence type="ECO:0000259" key="1">
    <source>
        <dbReference type="PROSITE" id="PS50056"/>
    </source>
</evidence>